<dbReference type="RefSeq" id="WP_157093279.1">
    <property type="nucleotide sequence ID" value="NZ_LXEO01000066.1"/>
</dbReference>
<sequence>MKNLIKTAAGGLLFLTSCHVFAAASDLNVKSINVPAYNLIVDALNNMNAANGKRDDFIMKQICDLARGDKTQEDVNELLARSNIDVRTIPLQGSLNSLLVNGNQPAQAYACATYVATTLSQPTDNSYLYDKNKNAKGVIETTLNPAKFASDMRIKMSMAQATAQLYAVIAGNLPSESNSTWDDYQRSVVRTVYNYAPEYLRLVKVLYTTDTAKYSPETITKSTVSVADNQGRELQITPTGPVLVSRGVVWLGNGKILGKEYFSPVEIIASAAPATPVEKAPPQEKKTTKRK</sequence>
<evidence type="ECO:0000256" key="1">
    <source>
        <dbReference type="SAM" id="SignalP"/>
    </source>
</evidence>
<evidence type="ECO:0000313" key="3">
    <source>
        <dbReference type="Proteomes" id="UP000078286"/>
    </source>
</evidence>
<proteinExistence type="predicted"/>
<comment type="caution">
    <text evidence="2">The sequence shown here is derived from an EMBL/GenBank/DDBJ whole genome shotgun (WGS) entry which is preliminary data.</text>
</comment>
<organism evidence="2 3">
    <name type="scientific">Buttiauxella noackiae ATCC 51607</name>
    <dbReference type="NCBI Taxonomy" id="1354255"/>
    <lineage>
        <taxon>Bacteria</taxon>
        <taxon>Pseudomonadati</taxon>
        <taxon>Pseudomonadota</taxon>
        <taxon>Gammaproteobacteria</taxon>
        <taxon>Enterobacterales</taxon>
        <taxon>Enterobacteriaceae</taxon>
        <taxon>Buttiauxella</taxon>
    </lineage>
</organism>
<feature type="signal peptide" evidence="1">
    <location>
        <begin position="1"/>
        <end position="22"/>
    </location>
</feature>
<keyword evidence="3" id="KW-1185">Reference proteome</keyword>
<gene>
    <name evidence="2" type="ORF">M979_4090</name>
</gene>
<keyword evidence="1" id="KW-0732">Signal</keyword>
<dbReference type="Proteomes" id="UP000078286">
    <property type="component" value="Unassembled WGS sequence"/>
</dbReference>
<accession>A0A1B7HH51</accession>
<name>A0A1B7HH51_9ENTR</name>
<reference evidence="2 3" key="1">
    <citation type="submission" date="2016-04" db="EMBL/GenBank/DDBJ databases">
        <title>ATOL: Assembling a taxonomically balanced genome-scale reconstruction of the evolutionary history of the Enterobacteriaceae.</title>
        <authorList>
            <person name="Plunkett G.III."/>
            <person name="Neeno-Eckwall E.C."/>
            <person name="Glasner J.D."/>
            <person name="Perna N.T."/>
        </authorList>
    </citation>
    <scope>NUCLEOTIDE SEQUENCE [LARGE SCALE GENOMIC DNA]</scope>
    <source>
        <strain evidence="2 3">ATCC 51607</strain>
    </source>
</reference>
<dbReference type="PATRIC" id="fig|1354255.3.peg.4207"/>
<dbReference type="PROSITE" id="PS51257">
    <property type="entry name" value="PROKAR_LIPOPROTEIN"/>
    <property type="match status" value="1"/>
</dbReference>
<feature type="chain" id="PRO_5008592943" evidence="1">
    <location>
        <begin position="23"/>
        <end position="291"/>
    </location>
</feature>
<dbReference type="EMBL" id="LXEO01000066">
    <property type="protein sequence ID" value="OAT14915.1"/>
    <property type="molecule type" value="Genomic_DNA"/>
</dbReference>
<dbReference type="AlphaFoldDB" id="A0A1B7HH51"/>
<evidence type="ECO:0000313" key="2">
    <source>
        <dbReference type="EMBL" id="OAT14915.1"/>
    </source>
</evidence>
<protein>
    <submittedName>
        <fullName evidence="2">Putative exported protein</fullName>
    </submittedName>
</protein>